<keyword evidence="4" id="KW-0371">Homeobox</keyword>
<keyword evidence="2" id="KW-0805">Transcription regulation</keyword>
<evidence type="ECO:0000313" key="8">
    <source>
        <dbReference type="Proteomes" id="UP000324705"/>
    </source>
</evidence>
<organism evidence="7 8">
    <name type="scientific">Triticum turgidum subsp. durum</name>
    <name type="common">Durum wheat</name>
    <name type="synonym">Triticum durum</name>
    <dbReference type="NCBI Taxonomy" id="4567"/>
    <lineage>
        <taxon>Eukaryota</taxon>
        <taxon>Viridiplantae</taxon>
        <taxon>Streptophyta</taxon>
        <taxon>Embryophyta</taxon>
        <taxon>Tracheophyta</taxon>
        <taxon>Spermatophyta</taxon>
        <taxon>Magnoliopsida</taxon>
        <taxon>Liliopsida</taxon>
        <taxon>Poales</taxon>
        <taxon>Poaceae</taxon>
        <taxon>BOP clade</taxon>
        <taxon>Pooideae</taxon>
        <taxon>Triticodae</taxon>
        <taxon>Triticeae</taxon>
        <taxon>Triticinae</taxon>
        <taxon>Triticum</taxon>
    </lineage>
</organism>
<name>A0A9R0Z236_TRITD</name>
<keyword evidence="8" id="KW-1185">Reference proteome</keyword>
<evidence type="ECO:0000256" key="1">
    <source>
        <dbReference type="ARBA" id="ARBA00004123"/>
    </source>
</evidence>
<dbReference type="AlphaFoldDB" id="A0A9R0Z236"/>
<evidence type="ECO:0000256" key="5">
    <source>
        <dbReference type="SAM" id="MobiDB-lite"/>
    </source>
</evidence>
<evidence type="ECO:0000259" key="6">
    <source>
        <dbReference type="Pfam" id="PF00046"/>
    </source>
</evidence>
<dbReference type="Gene3D" id="1.10.10.60">
    <property type="entry name" value="Homeodomain-like"/>
    <property type="match status" value="1"/>
</dbReference>
<dbReference type="SUPFAM" id="SSF46689">
    <property type="entry name" value="Homeodomain-like"/>
    <property type="match status" value="1"/>
</dbReference>
<dbReference type="PANTHER" id="PTHR45714:SF90">
    <property type="entry name" value="HOMEOBOX DOMAIN-CONTAINING PROTEIN"/>
    <property type="match status" value="1"/>
</dbReference>
<accession>A0A9R0Z236</accession>
<keyword evidence="4" id="KW-0539">Nucleus</keyword>
<keyword evidence="3" id="KW-0804">Transcription</keyword>
<feature type="domain" description="Homeobox" evidence="6">
    <location>
        <begin position="48"/>
        <end position="88"/>
    </location>
</feature>
<dbReference type="InterPro" id="IPR009057">
    <property type="entry name" value="Homeodomain-like_sf"/>
</dbReference>
<protein>
    <recommendedName>
        <fullName evidence="6">Homeobox domain-containing protein</fullName>
    </recommendedName>
</protein>
<dbReference type="PANTHER" id="PTHR45714">
    <property type="entry name" value="HOMEOBOX-LEUCINE ZIPPER PROTEIN HAT14"/>
    <property type="match status" value="1"/>
</dbReference>
<dbReference type="InterPro" id="IPR050762">
    <property type="entry name" value="HD-ZIP_Homeobox_LZ_Class_II"/>
</dbReference>
<dbReference type="GO" id="GO:0005634">
    <property type="term" value="C:nucleus"/>
    <property type="evidence" value="ECO:0007669"/>
    <property type="project" value="UniProtKB-SubCell"/>
</dbReference>
<comment type="subcellular location">
    <subcellularLocation>
        <location evidence="1 4">Nucleus</location>
    </subcellularLocation>
</comment>
<evidence type="ECO:0000256" key="3">
    <source>
        <dbReference type="ARBA" id="ARBA00023163"/>
    </source>
</evidence>
<dbReference type="OMA" id="APQAHNG"/>
<keyword evidence="4" id="KW-0238">DNA-binding</keyword>
<dbReference type="CDD" id="cd00086">
    <property type="entry name" value="homeodomain"/>
    <property type="match status" value="1"/>
</dbReference>
<reference evidence="7 8" key="1">
    <citation type="submission" date="2017-09" db="EMBL/GenBank/DDBJ databases">
        <authorList>
            <consortium name="International Durum Wheat Genome Sequencing Consortium (IDWGSC)"/>
            <person name="Milanesi L."/>
        </authorList>
    </citation>
    <scope>NUCLEOTIDE SEQUENCE [LARGE SCALE GENOMIC DNA]</scope>
    <source>
        <strain evidence="8">cv. Svevo</strain>
    </source>
</reference>
<sequence>MSPSTSPESGISAGTKRGLEHTSSGVFPAASSDEDDGGGDGAGGRKNLRMSKDQSAVLEECFKTHSALNPKQNKALANRLGLRPQQVENKRLEKEVAELRALKAAPQAHNGASEGPLTTLTMSLSRKRVASTSSASACTVPRFSANAGTGMPMPSLKEWQFFCAFRDTGAMYGGSSRLAKVVKPAR</sequence>
<dbReference type="GO" id="GO:0003677">
    <property type="term" value="F:DNA binding"/>
    <property type="evidence" value="ECO:0007669"/>
    <property type="project" value="UniProtKB-KW"/>
</dbReference>
<evidence type="ECO:0000313" key="7">
    <source>
        <dbReference type="EMBL" id="VAI69754.1"/>
    </source>
</evidence>
<dbReference type="InterPro" id="IPR001356">
    <property type="entry name" value="HD"/>
</dbReference>
<dbReference type="Proteomes" id="UP000324705">
    <property type="component" value="Chromosome 7A"/>
</dbReference>
<dbReference type="Gramene" id="TRITD7Av1G024050.1">
    <property type="protein sequence ID" value="TRITD7Av1G024050.1"/>
    <property type="gene ID" value="TRITD7Av1G024050"/>
</dbReference>
<feature type="region of interest" description="Disordered" evidence="5">
    <location>
        <begin position="1"/>
        <end position="51"/>
    </location>
</feature>
<evidence type="ECO:0000256" key="4">
    <source>
        <dbReference type="RuleBase" id="RU000682"/>
    </source>
</evidence>
<dbReference type="EMBL" id="LT934123">
    <property type="protein sequence ID" value="VAI69754.1"/>
    <property type="molecule type" value="Genomic_DNA"/>
</dbReference>
<proteinExistence type="predicted"/>
<gene>
    <name evidence="7" type="ORF">TRITD_7Av1G024050</name>
</gene>
<evidence type="ECO:0000256" key="2">
    <source>
        <dbReference type="ARBA" id="ARBA00023015"/>
    </source>
</evidence>
<dbReference type="Pfam" id="PF00046">
    <property type="entry name" value="Homeodomain"/>
    <property type="match status" value="1"/>
</dbReference>